<accession>A0AA40I7U1</accession>
<feature type="compositionally biased region" description="Polar residues" evidence="1">
    <location>
        <begin position="215"/>
        <end position="226"/>
    </location>
</feature>
<keyword evidence="3" id="KW-1185">Reference proteome</keyword>
<feature type="region of interest" description="Disordered" evidence="1">
    <location>
        <begin position="137"/>
        <end position="164"/>
    </location>
</feature>
<gene>
    <name evidence="2" type="ORF">QTO34_014696</name>
</gene>
<name>A0AA40I7U1_CNENI</name>
<protein>
    <submittedName>
        <fullName evidence="2">Uncharacterized protein</fullName>
    </submittedName>
</protein>
<feature type="region of interest" description="Disordered" evidence="1">
    <location>
        <begin position="1"/>
        <end position="60"/>
    </location>
</feature>
<dbReference type="EMBL" id="JAULJE010000004">
    <property type="protein sequence ID" value="KAK1344136.1"/>
    <property type="molecule type" value="Genomic_DNA"/>
</dbReference>
<evidence type="ECO:0000313" key="2">
    <source>
        <dbReference type="EMBL" id="KAK1344136.1"/>
    </source>
</evidence>
<feature type="compositionally biased region" description="Polar residues" evidence="1">
    <location>
        <begin position="1"/>
        <end position="26"/>
    </location>
</feature>
<sequence>MGNLKSLSTSTKIVNGRKTTTKSFGKNGQERGQIAEGGQSQSGTINVWEPSGAGGDPAIRRRRRPITPLLLPLPAAQASAGPGYLSLGQLWEAGKPPSETCLCLEPALGGWGAEGTGCHHLVAVGTAIFAMVFQGAPEQGSPRRRSPAHKADTSRRLVQTQRPRHLGKQSCLRLGSWLLTQTRTLQPLGTENCYHSFRQTSKNPDFPADFRESKSLSPSSQALIAP</sequence>
<reference evidence="2" key="1">
    <citation type="submission" date="2023-06" db="EMBL/GenBank/DDBJ databases">
        <title>Reference genome for the Northern bat (Eptesicus nilssonii), a most northern bat species.</title>
        <authorList>
            <person name="Laine V.N."/>
            <person name="Pulliainen A.T."/>
            <person name="Lilley T.M."/>
        </authorList>
    </citation>
    <scope>NUCLEOTIDE SEQUENCE</scope>
    <source>
        <strain evidence="2">BLF_Eptnil</strain>
        <tissue evidence="2">Kidney</tissue>
    </source>
</reference>
<proteinExistence type="predicted"/>
<evidence type="ECO:0000313" key="3">
    <source>
        <dbReference type="Proteomes" id="UP001177744"/>
    </source>
</evidence>
<dbReference type="AlphaFoldDB" id="A0AA40I7U1"/>
<organism evidence="2 3">
    <name type="scientific">Cnephaeus nilssonii</name>
    <name type="common">Northern bat</name>
    <name type="synonym">Eptesicus nilssonii</name>
    <dbReference type="NCBI Taxonomy" id="3371016"/>
    <lineage>
        <taxon>Eukaryota</taxon>
        <taxon>Metazoa</taxon>
        <taxon>Chordata</taxon>
        <taxon>Craniata</taxon>
        <taxon>Vertebrata</taxon>
        <taxon>Euteleostomi</taxon>
        <taxon>Mammalia</taxon>
        <taxon>Eutheria</taxon>
        <taxon>Laurasiatheria</taxon>
        <taxon>Chiroptera</taxon>
        <taxon>Yangochiroptera</taxon>
        <taxon>Vespertilionidae</taxon>
        <taxon>Cnephaeus</taxon>
    </lineage>
</organism>
<dbReference type="Proteomes" id="UP001177744">
    <property type="component" value="Unassembled WGS sequence"/>
</dbReference>
<evidence type="ECO:0000256" key="1">
    <source>
        <dbReference type="SAM" id="MobiDB-lite"/>
    </source>
</evidence>
<comment type="caution">
    <text evidence="2">The sequence shown here is derived from an EMBL/GenBank/DDBJ whole genome shotgun (WGS) entry which is preliminary data.</text>
</comment>
<feature type="region of interest" description="Disordered" evidence="1">
    <location>
        <begin position="204"/>
        <end position="226"/>
    </location>
</feature>